<gene>
    <name evidence="1" type="ORF">nbrc107697_09500</name>
</gene>
<dbReference type="InterPro" id="IPR036890">
    <property type="entry name" value="HATPase_C_sf"/>
</dbReference>
<dbReference type="RefSeq" id="WP_161926318.1">
    <property type="nucleotide sequence ID" value="NZ_BJOU01000001.1"/>
</dbReference>
<proteinExistence type="predicted"/>
<dbReference type="SUPFAM" id="SSF55874">
    <property type="entry name" value="ATPase domain of HSP90 chaperone/DNA topoisomerase II/histidine kinase"/>
    <property type="match status" value="1"/>
</dbReference>
<dbReference type="NCBIfam" id="NF047352">
    <property type="entry name" value="P_loop_sacsin"/>
    <property type="match status" value="1"/>
</dbReference>
<organism evidence="1 2">
    <name type="scientific">Gordonia crocea</name>
    <dbReference type="NCBI Taxonomy" id="589162"/>
    <lineage>
        <taxon>Bacteria</taxon>
        <taxon>Bacillati</taxon>
        <taxon>Actinomycetota</taxon>
        <taxon>Actinomycetes</taxon>
        <taxon>Mycobacteriales</taxon>
        <taxon>Gordoniaceae</taxon>
        <taxon>Gordonia</taxon>
    </lineage>
</organism>
<name>A0A7I9UVX1_9ACTN</name>
<comment type="caution">
    <text evidence="1">The sequence shown here is derived from an EMBL/GenBank/DDBJ whole genome shotgun (WGS) entry which is preliminary data.</text>
</comment>
<dbReference type="Proteomes" id="UP000444980">
    <property type="component" value="Unassembled WGS sequence"/>
</dbReference>
<dbReference type="EMBL" id="BJOU01000001">
    <property type="protein sequence ID" value="GED96911.1"/>
    <property type="molecule type" value="Genomic_DNA"/>
</dbReference>
<accession>A0A7I9UVX1</accession>
<reference evidence="2" key="1">
    <citation type="submission" date="2019-06" db="EMBL/GenBank/DDBJ databases">
        <title>Gordonia isolated from sludge of a wastewater treatment plant.</title>
        <authorList>
            <person name="Tamura T."/>
            <person name="Aoyama K."/>
            <person name="Kang Y."/>
            <person name="Saito S."/>
            <person name="Akiyama N."/>
            <person name="Yazawa K."/>
            <person name="Gonoi T."/>
            <person name="Mikami Y."/>
        </authorList>
    </citation>
    <scope>NUCLEOTIDE SEQUENCE [LARGE SCALE GENOMIC DNA]</scope>
    <source>
        <strain evidence="2">NBRC 107697</strain>
    </source>
</reference>
<dbReference type="OrthoDB" id="3201966at2"/>
<sequence>MTAVPEGTDVFGVAALRRSVLESWRSSPTRLIEDSRAEADLAAVGYRDRLWVELAANAADAATAAGVAGRLAAWRDDHGALHVANTGEPLTAEGIASLLALRVSAKAAHPDAAAGTVGRFGVGFAAVVPVADRVEIRSSSATLVFDRVATERAIAETGVAGADIDTPAPLLRLAWIGETGPSAGFDTEIVLVPREGVDTEQLLDACADQACDRLLELPALAEITVGDATVRAVRGADTVRFEPPASLPGAETVWHEAVWRSGATGPVRWLRPMADPHVGATRVGDDVLRTPTPTDIEISVPARVIAPLPVTPDRRHLMPGVDVGILAPGYLALVQMTASGSRPALVPRGLGRNRVDTRLIEAITDELRDHAWVPAATGDDDLVPVRTLVAADLSDELAACLGPVLSSLAHPDVSGPAQRAALLAVGASEIGLAQIAEAVADADRSPRWWAQLYEALAPLVATAREAEELGALPVPRADGRRHFGARGLVVAAPGLTAPWAPMVHPDAVHPLVERLGAQPVAAGELLAQGGLVDALADAAENGDDEEVLELAEAVLALLAADPDAELGPAAAAELLLPDGDGEPVHVDELLLPGSPLADVLGEDLPFAVVDPALVERYGESALRRAGVGWGFLTVTAQWPTAPDHDLDDEPRWWASLPEPPAEMAAVRDLDLVPDDRWREALSLLAEDPATAPLLADADGYTAWWLREHAVVDQLPLHRYRAPDASGFAGIVDALDHPAAAVLTGVLLGDAVRDSRSAAIVLAGLGDPARPVAPGVAVRAYGEVLAALARGEADADEVMDLLGEPPSGRTLAGTVADDGVVVDAPHYLAVVGDRSAVIGGLPIDPVAARELAGLVDLPITSEALPARVASRGEPTTWETDPTAIRFAAGGSVPLPSGTVVIHDELVVVVGEAEHRVPWWVDTAGTTHLCR</sequence>
<keyword evidence="2" id="KW-1185">Reference proteome</keyword>
<evidence type="ECO:0000313" key="2">
    <source>
        <dbReference type="Proteomes" id="UP000444980"/>
    </source>
</evidence>
<evidence type="ECO:0000313" key="1">
    <source>
        <dbReference type="EMBL" id="GED96911.1"/>
    </source>
</evidence>
<protein>
    <submittedName>
        <fullName evidence="1">Molecular chaperone Hsp90</fullName>
    </submittedName>
</protein>
<dbReference type="AlphaFoldDB" id="A0A7I9UVX1"/>